<accession>A0ABT1YX69</accession>
<sequence>MSKVISLAAISAGLMMSLSGCLSGGGGGTGGVGGSANYEAAFDAASSRAPTTDMPTSLNADYQGQFKVGVNGGTAEIFGPDADPQMAEIIGDLDISVAWAEGQTSNPFSGTASNIVATEAGTSNTTAINGELNVDGGLPASISRVSMPATVVAGQNIPALDTGAFVFHMSGRVDAEGREGDATLQFGGNFFGPGGNAMVGAVSGGINDVDNPSQQIFDAGIGGTFYATQ</sequence>
<comment type="caution">
    <text evidence="1">The sequence shown here is derived from an EMBL/GenBank/DDBJ whole genome shotgun (WGS) entry which is preliminary data.</text>
</comment>
<proteinExistence type="predicted"/>
<organism evidence="1 2">
    <name type="scientific">Pseudosulfitobacter koreensis</name>
    <dbReference type="NCBI Taxonomy" id="2968472"/>
    <lineage>
        <taxon>Bacteria</taxon>
        <taxon>Pseudomonadati</taxon>
        <taxon>Pseudomonadota</taxon>
        <taxon>Alphaproteobacteria</taxon>
        <taxon>Rhodobacterales</taxon>
        <taxon>Roseobacteraceae</taxon>
        <taxon>Pseudosulfitobacter</taxon>
    </lineage>
</organism>
<dbReference type="EMBL" id="JANKJG010000001">
    <property type="protein sequence ID" value="MCR8825426.1"/>
    <property type="molecule type" value="Genomic_DNA"/>
</dbReference>
<evidence type="ECO:0008006" key="3">
    <source>
        <dbReference type="Google" id="ProtNLM"/>
    </source>
</evidence>
<dbReference type="RefSeq" id="WP_258293096.1">
    <property type="nucleotide sequence ID" value="NZ_JANKJG010000001.1"/>
</dbReference>
<keyword evidence="2" id="KW-1185">Reference proteome</keyword>
<name>A0ABT1YX69_9RHOB</name>
<reference evidence="1" key="1">
    <citation type="submission" date="2022-07" db="EMBL/GenBank/DDBJ databases">
        <title>Pseudosulfitobacter sp. strain AP-MA-4, whole genome sequence.</title>
        <authorList>
            <person name="Jiang Y."/>
        </authorList>
    </citation>
    <scope>NUCLEOTIDE SEQUENCE</scope>
    <source>
        <strain evidence="1">AP-MA-4</strain>
    </source>
</reference>
<protein>
    <recommendedName>
        <fullName evidence="3">Transferrin-binding protein B C-lobe/N-lobe beta barrel domain-containing protein</fullName>
    </recommendedName>
</protein>
<evidence type="ECO:0000313" key="2">
    <source>
        <dbReference type="Proteomes" id="UP001165396"/>
    </source>
</evidence>
<evidence type="ECO:0000313" key="1">
    <source>
        <dbReference type="EMBL" id="MCR8825426.1"/>
    </source>
</evidence>
<dbReference type="PROSITE" id="PS51257">
    <property type="entry name" value="PROKAR_LIPOPROTEIN"/>
    <property type="match status" value="1"/>
</dbReference>
<gene>
    <name evidence="1" type="ORF">NTA49_02635</name>
</gene>
<dbReference type="Proteomes" id="UP001165396">
    <property type="component" value="Unassembled WGS sequence"/>
</dbReference>